<dbReference type="Gene3D" id="1.10.1060.10">
    <property type="entry name" value="Alpha-helical ferredoxin"/>
    <property type="match status" value="1"/>
</dbReference>
<feature type="compositionally biased region" description="Basic and acidic residues" evidence="6">
    <location>
        <begin position="7"/>
        <end position="21"/>
    </location>
</feature>
<keyword evidence="2" id="KW-0479">Metal-binding</keyword>
<feature type="region of interest" description="Disordered" evidence="6">
    <location>
        <begin position="1"/>
        <end position="63"/>
    </location>
</feature>
<dbReference type="Pfam" id="PF02754">
    <property type="entry name" value="CCG"/>
    <property type="match status" value="2"/>
</dbReference>
<keyword evidence="1" id="KW-0004">4Fe-4S</keyword>
<dbReference type="EMBL" id="BAABEP010000040">
    <property type="protein sequence ID" value="GAA3745384.1"/>
    <property type="molecule type" value="Genomic_DNA"/>
</dbReference>
<keyword evidence="3" id="KW-0677">Repeat</keyword>
<evidence type="ECO:0000256" key="5">
    <source>
        <dbReference type="ARBA" id="ARBA00023014"/>
    </source>
</evidence>
<evidence type="ECO:0000256" key="1">
    <source>
        <dbReference type="ARBA" id="ARBA00022485"/>
    </source>
</evidence>
<organism evidence="8 9">
    <name type="scientific">Streptomyces tremellae</name>
    <dbReference type="NCBI Taxonomy" id="1124239"/>
    <lineage>
        <taxon>Bacteria</taxon>
        <taxon>Bacillati</taxon>
        <taxon>Actinomycetota</taxon>
        <taxon>Actinomycetes</taxon>
        <taxon>Kitasatosporales</taxon>
        <taxon>Streptomycetaceae</taxon>
        <taxon>Streptomyces</taxon>
    </lineage>
</organism>
<dbReference type="Proteomes" id="UP001499884">
    <property type="component" value="Unassembled WGS sequence"/>
</dbReference>
<dbReference type="SUPFAM" id="SSF54862">
    <property type="entry name" value="4Fe-4S ferredoxins"/>
    <property type="match status" value="1"/>
</dbReference>
<keyword evidence="5" id="KW-0411">Iron-sulfur</keyword>
<dbReference type="InterPro" id="IPR017900">
    <property type="entry name" value="4Fe4S_Fe_S_CS"/>
</dbReference>
<dbReference type="PROSITE" id="PS00198">
    <property type="entry name" value="4FE4S_FER_1"/>
    <property type="match status" value="1"/>
</dbReference>
<dbReference type="RefSeq" id="WP_345651123.1">
    <property type="nucleotide sequence ID" value="NZ_BAABEP010000040.1"/>
</dbReference>
<gene>
    <name evidence="8" type="ORF">GCM10023082_47570</name>
</gene>
<dbReference type="PANTHER" id="PTHR32479">
    <property type="entry name" value="GLYCOLATE OXIDASE IRON-SULFUR SUBUNIT"/>
    <property type="match status" value="1"/>
</dbReference>
<dbReference type="PANTHER" id="PTHR32479:SF17">
    <property type="entry name" value="GLYCOLATE OXIDASE IRON-SULFUR SUBUNIT"/>
    <property type="match status" value="1"/>
</dbReference>
<evidence type="ECO:0000313" key="8">
    <source>
        <dbReference type="EMBL" id="GAA3745384.1"/>
    </source>
</evidence>
<evidence type="ECO:0000313" key="9">
    <source>
        <dbReference type="Proteomes" id="UP001499884"/>
    </source>
</evidence>
<keyword evidence="4" id="KW-0408">Iron</keyword>
<evidence type="ECO:0000256" key="4">
    <source>
        <dbReference type="ARBA" id="ARBA00023004"/>
    </source>
</evidence>
<evidence type="ECO:0000256" key="6">
    <source>
        <dbReference type="SAM" id="MobiDB-lite"/>
    </source>
</evidence>
<sequence>MAMSPEPSDRPGDPCPEETHGGRPPAGQDSGGRGTGGAARPADRAAAEVVGARGPLSVGQGGPVAATAASATVGLGMPGSGPPPGGPFDAHHPPDAALIGDCVHCGFCLPTCPTYVLWGEEMDSPRGRIDLMKGALEGDAFDASSVRHLDQCLGCMACVTACPSGVQYDKLIEATRAQLERRVERPRAERLLRDAVFAVFPYPRRLRALRGPLRAYQTAGLGRLLARSGLLDRLPGPLRAMESLAPKLGRTRPLPPHVPARGARRATVGLLTGCVQGAFFPDVNAATARVLAAEGCEVVVPRGQGCCGALSAHAGREPEALGFAKRVIETFEGARGGAGVDAVVVNAAGCGSHLKEYAHLLRDEPGWPERAAALATKVRDITELLDELGPVAERHPLPVAVAYQDACHLAHAQQVRDQPRRLLRGVPGVEVRELAEAEICCGSAGTYNLLHPEPAAELGARKARAVLATGADLMVTANPGCWMQVATTLAGMGERMPVAHTVQVLDASIRGVPVERVLARALDGPGTALPPARPAGARPPRGGAPG</sequence>
<keyword evidence="9" id="KW-1185">Reference proteome</keyword>
<proteinExistence type="predicted"/>
<accession>A0ABP7FQ03</accession>
<name>A0ABP7FQ03_9ACTN</name>
<feature type="domain" description="4Fe-4S ferredoxin-type" evidence="7">
    <location>
        <begin position="92"/>
        <end position="122"/>
    </location>
</feature>
<evidence type="ECO:0000256" key="2">
    <source>
        <dbReference type="ARBA" id="ARBA00022723"/>
    </source>
</evidence>
<protein>
    <submittedName>
        <fullName evidence="8">Heterodisulfide reductase-related iron-sulfur binding cluster</fullName>
    </submittedName>
</protein>
<dbReference type="InterPro" id="IPR017896">
    <property type="entry name" value="4Fe4S_Fe-S-bd"/>
</dbReference>
<dbReference type="InterPro" id="IPR009051">
    <property type="entry name" value="Helical_ferredxn"/>
</dbReference>
<reference evidence="9" key="1">
    <citation type="journal article" date="2019" name="Int. J. Syst. Evol. Microbiol.">
        <title>The Global Catalogue of Microorganisms (GCM) 10K type strain sequencing project: providing services to taxonomists for standard genome sequencing and annotation.</title>
        <authorList>
            <consortium name="The Broad Institute Genomics Platform"/>
            <consortium name="The Broad Institute Genome Sequencing Center for Infectious Disease"/>
            <person name="Wu L."/>
            <person name="Ma J."/>
        </authorList>
    </citation>
    <scope>NUCLEOTIDE SEQUENCE [LARGE SCALE GENOMIC DNA]</scope>
    <source>
        <strain evidence="9">JCM 30846</strain>
    </source>
</reference>
<evidence type="ECO:0000259" key="7">
    <source>
        <dbReference type="PROSITE" id="PS51379"/>
    </source>
</evidence>
<feature type="domain" description="4Fe-4S ferredoxin-type" evidence="7">
    <location>
        <begin position="142"/>
        <end position="166"/>
    </location>
</feature>
<dbReference type="InterPro" id="IPR004017">
    <property type="entry name" value="Cys_rich_dom"/>
</dbReference>
<dbReference type="PROSITE" id="PS51379">
    <property type="entry name" value="4FE4S_FER_2"/>
    <property type="match status" value="2"/>
</dbReference>
<evidence type="ECO:0000256" key="3">
    <source>
        <dbReference type="ARBA" id="ARBA00022737"/>
    </source>
</evidence>
<dbReference type="Pfam" id="PF13183">
    <property type="entry name" value="Fer4_8"/>
    <property type="match status" value="1"/>
</dbReference>
<feature type="region of interest" description="Disordered" evidence="6">
    <location>
        <begin position="524"/>
        <end position="546"/>
    </location>
</feature>
<comment type="caution">
    <text evidence="8">The sequence shown here is derived from an EMBL/GenBank/DDBJ whole genome shotgun (WGS) entry which is preliminary data.</text>
</comment>